<comment type="subcellular location">
    <subcellularLocation>
        <location evidence="1 7">Cell membrane</location>
        <topology evidence="1 7">Multi-pass membrane protein</topology>
    </subcellularLocation>
</comment>
<keyword evidence="4 7" id="KW-0812">Transmembrane</keyword>
<feature type="transmembrane region" description="Helical" evidence="7">
    <location>
        <begin position="202"/>
        <end position="224"/>
    </location>
</feature>
<dbReference type="Proteomes" id="UP000474967">
    <property type="component" value="Unassembled WGS sequence"/>
</dbReference>
<evidence type="ECO:0000259" key="8">
    <source>
        <dbReference type="PROSITE" id="PS50928"/>
    </source>
</evidence>
<comment type="similarity">
    <text evidence="7">Belongs to the binding-protein-dependent transport system permease family.</text>
</comment>
<feature type="transmembrane region" description="Helical" evidence="7">
    <location>
        <begin position="157"/>
        <end position="181"/>
    </location>
</feature>
<dbReference type="CDD" id="cd06261">
    <property type="entry name" value="TM_PBP2"/>
    <property type="match status" value="1"/>
</dbReference>
<feature type="transmembrane region" description="Helical" evidence="7">
    <location>
        <begin position="35"/>
        <end position="56"/>
    </location>
</feature>
<evidence type="ECO:0000256" key="6">
    <source>
        <dbReference type="ARBA" id="ARBA00023136"/>
    </source>
</evidence>
<dbReference type="RefSeq" id="WP_163289585.1">
    <property type="nucleotide sequence ID" value="NZ_JAAGWY010000002.1"/>
</dbReference>
<evidence type="ECO:0000256" key="5">
    <source>
        <dbReference type="ARBA" id="ARBA00022989"/>
    </source>
</evidence>
<gene>
    <name evidence="9" type="ORF">G3T36_09650</name>
</gene>
<dbReference type="Gene3D" id="1.10.3720.10">
    <property type="entry name" value="MetI-like"/>
    <property type="match status" value="1"/>
</dbReference>
<keyword evidence="10" id="KW-1185">Reference proteome</keyword>
<comment type="caution">
    <text evidence="9">The sequence shown here is derived from an EMBL/GenBank/DDBJ whole genome shotgun (WGS) entry which is preliminary data.</text>
</comment>
<keyword evidence="5 7" id="KW-1133">Transmembrane helix</keyword>
<evidence type="ECO:0000313" key="9">
    <source>
        <dbReference type="EMBL" id="NEN06140.1"/>
    </source>
</evidence>
<name>A0A6L9XXI4_9MICO</name>
<dbReference type="PANTHER" id="PTHR43744:SF12">
    <property type="entry name" value="ABC TRANSPORTER PERMEASE PROTEIN MG189-RELATED"/>
    <property type="match status" value="1"/>
</dbReference>
<organism evidence="9 10">
    <name type="scientific">Leifsonia tongyongensis</name>
    <dbReference type="NCBI Taxonomy" id="1268043"/>
    <lineage>
        <taxon>Bacteria</taxon>
        <taxon>Bacillati</taxon>
        <taxon>Actinomycetota</taxon>
        <taxon>Actinomycetes</taxon>
        <taxon>Micrococcales</taxon>
        <taxon>Microbacteriaceae</taxon>
        <taxon>Leifsonia</taxon>
    </lineage>
</organism>
<dbReference type="GO" id="GO:0005886">
    <property type="term" value="C:plasma membrane"/>
    <property type="evidence" value="ECO:0007669"/>
    <property type="project" value="UniProtKB-SubCell"/>
</dbReference>
<feature type="domain" description="ABC transmembrane type-1" evidence="8">
    <location>
        <begin position="92"/>
        <end position="281"/>
    </location>
</feature>
<dbReference type="PROSITE" id="PS50928">
    <property type="entry name" value="ABC_TM1"/>
    <property type="match status" value="1"/>
</dbReference>
<feature type="transmembrane region" description="Helical" evidence="7">
    <location>
        <begin position="260"/>
        <end position="281"/>
    </location>
</feature>
<dbReference type="InterPro" id="IPR035906">
    <property type="entry name" value="MetI-like_sf"/>
</dbReference>
<accession>A0A6L9XXI4</accession>
<dbReference type="Pfam" id="PF00528">
    <property type="entry name" value="BPD_transp_1"/>
    <property type="match status" value="1"/>
</dbReference>
<dbReference type="GO" id="GO:0055085">
    <property type="term" value="P:transmembrane transport"/>
    <property type="evidence" value="ECO:0007669"/>
    <property type="project" value="InterPro"/>
</dbReference>
<dbReference type="PANTHER" id="PTHR43744">
    <property type="entry name" value="ABC TRANSPORTER PERMEASE PROTEIN MG189-RELATED-RELATED"/>
    <property type="match status" value="1"/>
</dbReference>
<keyword evidence="6 7" id="KW-0472">Membrane</keyword>
<keyword evidence="2 7" id="KW-0813">Transport</keyword>
<evidence type="ECO:0000313" key="10">
    <source>
        <dbReference type="Proteomes" id="UP000474967"/>
    </source>
</evidence>
<feature type="transmembrane region" description="Helical" evidence="7">
    <location>
        <begin position="127"/>
        <end position="151"/>
    </location>
</feature>
<dbReference type="InterPro" id="IPR000515">
    <property type="entry name" value="MetI-like"/>
</dbReference>
<feature type="transmembrane region" description="Helical" evidence="7">
    <location>
        <begin position="88"/>
        <end position="115"/>
    </location>
</feature>
<sequence>MATVLDEVSTASLTVSREAGTRGGRRRRRMSGWHFVLFPVAILFLVPFLQMLLASFSPAKDLVAFPPPFIPSRLTLDGYVRLFGQTDILLWLGNTVIVSATAIVSNIVLCSVAGYGFARLKFAGRNFGFLMILATIMIPTQLLMIPTYILFAKLGLLNGLGAAIVPWLATAFGIFLMRQFFLSLPAELEEAGAIDGCNRWQIFFRIVLPLARPAIATLAIFTLLGAWNDLVWPLIAINNQSAFTLQLGIANFQGMHQTDWSLIMAGNVVATMPLILFFLFAQRQFIATMTFSGLKG</sequence>
<evidence type="ECO:0000256" key="1">
    <source>
        <dbReference type="ARBA" id="ARBA00004651"/>
    </source>
</evidence>
<reference evidence="9 10" key="1">
    <citation type="journal article" date="2014" name="J. Microbiol.">
        <title>Diaminobutyricibacter tongyongensis gen. nov., sp. nov. and Homoserinibacter gongjuensis gen. nov., sp. nov. belong to the family Microbacteriaceae.</title>
        <authorList>
            <person name="Kim S.J."/>
            <person name="Ahn J.H."/>
            <person name="Weon H.Y."/>
            <person name="Hamada M."/>
            <person name="Suzuki K."/>
            <person name="Kwon S.W."/>
        </authorList>
    </citation>
    <scope>NUCLEOTIDE SEQUENCE [LARGE SCALE GENOMIC DNA]</scope>
    <source>
        <strain evidence="9 10">NBRC 108724</strain>
    </source>
</reference>
<dbReference type="EMBL" id="JAAGWY010000002">
    <property type="protein sequence ID" value="NEN06140.1"/>
    <property type="molecule type" value="Genomic_DNA"/>
</dbReference>
<evidence type="ECO:0000256" key="7">
    <source>
        <dbReference type="RuleBase" id="RU363032"/>
    </source>
</evidence>
<protein>
    <submittedName>
        <fullName evidence="9">Carbohydrate ABC transporter permease</fullName>
    </submittedName>
</protein>
<dbReference type="SUPFAM" id="SSF161098">
    <property type="entry name" value="MetI-like"/>
    <property type="match status" value="1"/>
</dbReference>
<proteinExistence type="inferred from homology"/>
<keyword evidence="3" id="KW-1003">Cell membrane</keyword>
<dbReference type="AlphaFoldDB" id="A0A6L9XXI4"/>
<evidence type="ECO:0000256" key="4">
    <source>
        <dbReference type="ARBA" id="ARBA00022692"/>
    </source>
</evidence>
<evidence type="ECO:0000256" key="3">
    <source>
        <dbReference type="ARBA" id="ARBA00022475"/>
    </source>
</evidence>
<evidence type="ECO:0000256" key="2">
    <source>
        <dbReference type="ARBA" id="ARBA00022448"/>
    </source>
</evidence>